<reference evidence="2 3" key="1">
    <citation type="journal article" date="2017" name="Genome Biol.">
        <title>New reference genome sequences of hot pepper reveal the massive evolution of plant disease-resistance genes by retroduplication.</title>
        <authorList>
            <person name="Kim S."/>
            <person name="Park J."/>
            <person name="Yeom S.I."/>
            <person name="Kim Y.M."/>
            <person name="Seo E."/>
            <person name="Kim K.T."/>
            <person name="Kim M.S."/>
            <person name="Lee J.M."/>
            <person name="Cheong K."/>
            <person name="Shin H.S."/>
            <person name="Kim S.B."/>
            <person name="Han K."/>
            <person name="Lee J."/>
            <person name="Park M."/>
            <person name="Lee H.A."/>
            <person name="Lee H.Y."/>
            <person name="Lee Y."/>
            <person name="Oh S."/>
            <person name="Lee J.H."/>
            <person name="Choi E."/>
            <person name="Choi E."/>
            <person name="Lee S.E."/>
            <person name="Jeon J."/>
            <person name="Kim H."/>
            <person name="Choi G."/>
            <person name="Song H."/>
            <person name="Lee J."/>
            <person name="Lee S.C."/>
            <person name="Kwon J.K."/>
            <person name="Lee H.Y."/>
            <person name="Koo N."/>
            <person name="Hong Y."/>
            <person name="Kim R.W."/>
            <person name="Kang W.H."/>
            <person name="Huh J.H."/>
            <person name="Kang B.C."/>
            <person name="Yang T.J."/>
            <person name="Lee Y.H."/>
            <person name="Bennetzen J.L."/>
            <person name="Choi D."/>
        </authorList>
    </citation>
    <scope>NUCLEOTIDE SEQUENCE [LARGE SCALE GENOMIC DNA]</scope>
    <source>
        <strain evidence="3">cv. PBC81</strain>
    </source>
</reference>
<dbReference type="Gene3D" id="3.50.50.100">
    <property type="match status" value="1"/>
</dbReference>
<dbReference type="InterPro" id="IPR002014">
    <property type="entry name" value="VHS_dom"/>
</dbReference>
<dbReference type="InterPro" id="IPR050358">
    <property type="entry name" value="RSE1/DDB1/CFT1"/>
</dbReference>
<gene>
    <name evidence="2" type="ORF">CQW23_02904</name>
</gene>
<dbReference type="InterPro" id="IPR008942">
    <property type="entry name" value="ENTH_VHS"/>
</dbReference>
<dbReference type="OrthoDB" id="1750424at2759"/>
<evidence type="ECO:0000259" key="1">
    <source>
        <dbReference type="PROSITE" id="PS50179"/>
    </source>
</evidence>
<dbReference type="PANTHER" id="PTHR10644">
    <property type="entry name" value="DNA REPAIR/RNA PROCESSING CPSF FAMILY"/>
    <property type="match status" value="1"/>
</dbReference>
<dbReference type="GO" id="GO:0035091">
    <property type="term" value="F:phosphatidylinositol binding"/>
    <property type="evidence" value="ECO:0007669"/>
    <property type="project" value="InterPro"/>
</dbReference>
<dbReference type="InterPro" id="IPR015943">
    <property type="entry name" value="WD40/YVTN_repeat-like_dom_sf"/>
</dbReference>
<dbReference type="AlphaFoldDB" id="A0A2G2XT42"/>
<organism evidence="2 3">
    <name type="scientific">Capsicum baccatum</name>
    <name type="common">Peruvian pepper</name>
    <dbReference type="NCBI Taxonomy" id="33114"/>
    <lineage>
        <taxon>Eukaryota</taxon>
        <taxon>Viridiplantae</taxon>
        <taxon>Streptophyta</taxon>
        <taxon>Embryophyta</taxon>
        <taxon>Tracheophyta</taxon>
        <taxon>Spermatophyta</taxon>
        <taxon>Magnoliopsida</taxon>
        <taxon>eudicotyledons</taxon>
        <taxon>Gunneridae</taxon>
        <taxon>Pentapetalae</taxon>
        <taxon>asterids</taxon>
        <taxon>lamiids</taxon>
        <taxon>Solanales</taxon>
        <taxon>Solanaceae</taxon>
        <taxon>Solanoideae</taxon>
        <taxon>Capsiceae</taxon>
        <taxon>Capsicum</taxon>
    </lineage>
</organism>
<evidence type="ECO:0000313" key="2">
    <source>
        <dbReference type="EMBL" id="PHT60541.1"/>
    </source>
</evidence>
<accession>A0A2G2XT42</accession>
<evidence type="ECO:0000313" key="3">
    <source>
        <dbReference type="Proteomes" id="UP000224567"/>
    </source>
</evidence>
<name>A0A2G2XT42_CAPBA</name>
<dbReference type="PROSITE" id="PS50179">
    <property type="entry name" value="VHS"/>
    <property type="match status" value="1"/>
</dbReference>
<dbReference type="Proteomes" id="UP000224567">
    <property type="component" value="Unassembled WGS sequence"/>
</dbReference>
<reference evidence="3" key="2">
    <citation type="journal article" date="2017" name="J. Anim. Genet.">
        <title>Multiple reference genome sequences of hot pepper reveal the massive evolution of plant disease resistance genes by retroduplication.</title>
        <authorList>
            <person name="Kim S."/>
            <person name="Park J."/>
            <person name="Yeom S.-I."/>
            <person name="Kim Y.-M."/>
            <person name="Seo E."/>
            <person name="Kim K.-T."/>
            <person name="Kim M.-S."/>
            <person name="Lee J.M."/>
            <person name="Cheong K."/>
            <person name="Shin H.-S."/>
            <person name="Kim S.-B."/>
            <person name="Han K."/>
            <person name="Lee J."/>
            <person name="Park M."/>
            <person name="Lee H.-A."/>
            <person name="Lee H.-Y."/>
            <person name="Lee Y."/>
            <person name="Oh S."/>
            <person name="Lee J.H."/>
            <person name="Choi E."/>
            <person name="Choi E."/>
            <person name="Lee S.E."/>
            <person name="Jeon J."/>
            <person name="Kim H."/>
            <person name="Choi G."/>
            <person name="Song H."/>
            <person name="Lee J."/>
            <person name="Lee S.-C."/>
            <person name="Kwon J.-K."/>
            <person name="Lee H.-Y."/>
            <person name="Koo N."/>
            <person name="Hong Y."/>
            <person name="Kim R.W."/>
            <person name="Kang W.-H."/>
            <person name="Huh J.H."/>
            <person name="Kang B.-C."/>
            <person name="Yang T.-J."/>
            <person name="Lee Y.-H."/>
            <person name="Bennetzen J.L."/>
            <person name="Choi D."/>
        </authorList>
    </citation>
    <scope>NUCLEOTIDE SEQUENCE [LARGE SCALE GENOMIC DNA]</scope>
    <source>
        <strain evidence="3">cv. PBC81</strain>
    </source>
</reference>
<dbReference type="SUPFAM" id="SSF48464">
    <property type="entry name" value="ENTH/VHS domain"/>
    <property type="match status" value="1"/>
</dbReference>
<dbReference type="InterPro" id="IPR018846">
    <property type="entry name" value="Beta-prop_RSE1/DDB1/CPSF1_1st"/>
</dbReference>
<protein>
    <submittedName>
        <fullName evidence="2">DNA damage-binding protein 1</fullName>
    </submittedName>
</protein>
<comment type="caution">
    <text evidence="2">The sequence shown here is derived from an EMBL/GenBank/DDBJ whole genome shotgun (WGS) entry which is preliminary data.</text>
</comment>
<keyword evidence="3" id="KW-1185">Reference proteome</keyword>
<dbReference type="GO" id="GO:0043130">
    <property type="term" value="F:ubiquitin binding"/>
    <property type="evidence" value="ECO:0007669"/>
    <property type="project" value="InterPro"/>
</dbReference>
<sequence>MLAKDIVKAVKKRLQHKNPKVQLLSLTVQCQIVIEGVETMEPWNFNISYNKLHIAFGAKALTFGIKGVNDHATFPREVYHALNFQRKLLLKLMLSDVPGLELMNSYASHQYKMYTQLVIAVVFLKVPTDKFFQHRLNLKMCNDKIEAEIWIVRPKNLISTGQSLLREKAYGKVDAKRYFLGDHNGVLYLLELTHPKKNVTTPKISQLKGETSIASSISYLAGDLVYIGSSFSDSQINIHPKFEKYSMKVKKCYNNLGPIMEFCVVVDMEKKGQDLIVMCFGGYKDGSLHIVCHGIAMHEEILLSKLFSAGIGLSSIS</sequence>
<dbReference type="EMBL" id="MLFT02000001">
    <property type="protein sequence ID" value="PHT60541.1"/>
    <property type="molecule type" value="Genomic_DNA"/>
</dbReference>
<feature type="domain" description="VHS" evidence="1">
    <location>
        <begin position="1"/>
        <end position="28"/>
    </location>
</feature>
<dbReference type="STRING" id="33114.A0A2G2XT42"/>
<dbReference type="Gene3D" id="2.130.10.10">
    <property type="entry name" value="YVTN repeat-like/Quinoprotein amine dehydrogenase"/>
    <property type="match status" value="1"/>
</dbReference>
<dbReference type="Pfam" id="PF10433">
    <property type="entry name" value="Beta-prop_RSE1_1st"/>
    <property type="match status" value="1"/>
</dbReference>
<proteinExistence type="predicted"/>